<dbReference type="InterPro" id="IPR036864">
    <property type="entry name" value="Zn2-C6_fun-type_DNA-bd_sf"/>
</dbReference>
<comment type="subcellular location">
    <subcellularLocation>
        <location evidence="1">Nucleus</location>
    </subcellularLocation>
</comment>
<dbReference type="GO" id="GO:0000981">
    <property type="term" value="F:DNA-binding transcription factor activity, RNA polymerase II-specific"/>
    <property type="evidence" value="ECO:0007669"/>
    <property type="project" value="InterPro"/>
</dbReference>
<keyword evidence="7" id="KW-0539">Nucleus</keyword>
<dbReference type="VEuPathDB" id="FungiDB:FMAN_08412"/>
<evidence type="ECO:0000256" key="4">
    <source>
        <dbReference type="ARBA" id="ARBA00023015"/>
    </source>
</evidence>
<dbReference type="EMBL" id="FCQH01000009">
    <property type="protein sequence ID" value="CVK98837.1"/>
    <property type="molecule type" value="Genomic_DNA"/>
</dbReference>
<dbReference type="SMART" id="SM00906">
    <property type="entry name" value="Fungal_trans"/>
    <property type="match status" value="2"/>
</dbReference>
<evidence type="ECO:0000256" key="5">
    <source>
        <dbReference type="ARBA" id="ARBA00023125"/>
    </source>
</evidence>
<dbReference type="PROSITE" id="PS00463">
    <property type="entry name" value="ZN2_CY6_FUNGAL_1"/>
    <property type="match status" value="1"/>
</dbReference>
<dbReference type="GO" id="GO:0043565">
    <property type="term" value="F:sequence-specific DNA binding"/>
    <property type="evidence" value="ECO:0007669"/>
    <property type="project" value="TreeGrafter"/>
</dbReference>
<name>A0A1L7TU06_FUSMA</name>
<dbReference type="PANTHER" id="PTHR47782">
    <property type="entry name" value="ZN(II)2CYS6 TRANSCRIPTION FACTOR (EUROFUNG)-RELATED"/>
    <property type="match status" value="1"/>
</dbReference>
<dbReference type="Pfam" id="PF04082">
    <property type="entry name" value="Fungal_trans"/>
    <property type="match status" value="2"/>
</dbReference>
<keyword evidence="2" id="KW-0479">Metal-binding</keyword>
<dbReference type="CDD" id="cd00067">
    <property type="entry name" value="GAL4"/>
    <property type="match status" value="1"/>
</dbReference>
<keyword evidence="3" id="KW-0862">Zinc</keyword>
<dbReference type="PANTHER" id="PTHR47782:SF12">
    <property type="entry name" value="ZN(II)2CYS6 TRANSCRIPTION FACTOR (EUROFUNG)"/>
    <property type="match status" value="1"/>
</dbReference>
<evidence type="ECO:0000256" key="2">
    <source>
        <dbReference type="ARBA" id="ARBA00022723"/>
    </source>
</evidence>
<evidence type="ECO:0000256" key="6">
    <source>
        <dbReference type="ARBA" id="ARBA00023163"/>
    </source>
</evidence>
<dbReference type="InterPro" id="IPR052202">
    <property type="entry name" value="Yeast_MetPath_Reg"/>
</dbReference>
<dbReference type="Proteomes" id="UP000184255">
    <property type="component" value="Unassembled WGS sequence"/>
</dbReference>
<dbReference type="CDD" id="cd12148">
    <property type="entry name" value="fungal_TF_MHR"/>
    <property type="match status" value="2"/>
</dbReference>
<sequence length="1054" mass="119065">MLQAKAEVQYLEQRWAELQWLRNSSGDDYALTRTRTAGPEDPAYQRVIDIAAVSVSPYTTPSLIKSYPVLQHEAKLFYSSERPPLKIPVHGNYYDMYPRTAGQEYAAQFSQFNAQKIPLEVAKRLFAVYKDNILPRFPSFMEEDLDQQFDLFYGDNAQPSNTTTFIVTLILAIGSMTSKRHEFRKIAALTEALHADAMRHIGFLGESSLTTLQCLLLLIQCALLLPHTANLWYMSGEAMRMAISLGLHQEPDLSTTVLSSRAELRRRIFWVTYDLERLIAISNGCPVAISDDHISTQLPFGAGSTHDASDIQTFLSRVSRASEGKQFLVQIMICFIQTEILSVQFFDQPIPDNKDHNSWVSTTEESIHVLLKYANSEGITSLPLISAAHQCQISLHRPCSRNIAVSESLLIKAVTASIQLIDLSIKTISIGGFILTFSLACNSFHAGVVLLYALRNHTLTLQQADLIDQSNHALEQLCKLMELLSSRWPALSDTAKYIKELIDTNLRNPINDLGTEYDMSVLEELDFLVTQRRIHSLYHRNLPVPNKQASILEAQAISEISPGFLHDDSWWDEFIVDDFDMFANQDSAAAGFSFATPTMEIQVDETEPSTTTRPPKRKGTDLDEILEALPSCSSCRDRRIKCDRQLPACTYCKRTNRDCAFFDPVLSENISFRRVHCLVENIKKLTAEVGTNLVVSRRLPSLATHTQNIVLMPFRTVTHCPQDNGILPSNNSVSFFGPWTLLGSLRELFHHESEYDVPEVLKQAVSIGGLGLNIQNSHVELLSPSTTLSLLHLFSRSAHAFFPVLDETALQVMFASLYSIESFLEQDRHGIFYLVLAIASSIAKKSEPTLACWAPSFFNKAIEKVTVVSDHSRTENIALFQRTLLICVYLLLNPDAGDIWRHLGFAIRLFLDISHRPSEDEVEDHHLFCMLTRTMYCLESQVSVAYGRPSLLVFGDSLRQEQGQTNSNTIREGISIYFYLISFHKMKIHSALLKRGSLSDDPDQSQVGEYKRDIEEWFVLWKELVTLLAETEDTSMSYSWASTQPLQHHYEGSN</sequence>
<dbReference type="PROSITE" id="PS50048">
    <property type="entry name" value="ZN2_CY6_FUNGAL_2"/>
    <property type="match status" value="1"/>
</dbReference>
<evidence type="ECO:0000313" key="9">
    <source>
        <dbReference type="EMBL" id="CVK98837.1"/>
    </source>
</evidence>
<keyword evidence="5" id="KW-0238">DNA-binding</keyword>
<accession>A0A1L7TU06</accession>
<evidence type="ECO:0000313" key="10">
    <source>
        <dbReference type="Proteomes" id="UP000184255"/>
    </source>
</evidence>
<reference evidence="10" key="1">
    <citation type="journal article" date="2016" name="Genome Biol. Evol.">
        <title>Comparative 'omics' of the Fusarium fujikuroi species complex highlights differences in genetic potential and metabolite synthesis.</title>
        <authorList>
            <person name="Niehaus E.-M."/>
            <person name="Muensterkoetter M."/>
            <person name="Proctor R.H."/>
            <person name="Brown D.W."/>
            <person name="Sharon A."/>
            <person name="Idan Y."/>
            <person name="Oren-Young L."/>
            <person name="Sieber C.M."/>
            <person name="Novak O."/>
            <person name="Pencik A."/>
            <person name="Tarkowska D."/>
            <person name="Hromadova K."/>
            <person name="Freeman S."/>
            <person name="Maymon M."/>
            <person name="Elazar M."/>
            <person name="Youssef S.A."/>
            <person name="El-Shabrawy E.S.M."/>
            <person name="Shalaby A.B.A."/>
            <person name="Houterman P."/>
            <person name="Brock N.L."/>
            <person name="Burkhardt I."/>
            <person name="Tsavkelova E.A."/>
            <person name="Dickschat J.S."/>
            <person name="Galuszka P."/>
            <person name="Gueldener U."/>
            <person name="Tudzynski B."/>
        </authorList>
    </citation>
    <scope>NUCLEOTIDE SEQUENCE [LARGE SCALE GENOMIC DNA]</scope>
    <source>
        <strain evidence="10">MRC7560</strain>
    </source>
</reference>
<proteinExistence type="predicted"/>
<keyword evidence="4" id="KW-0805">Transcription regulation</keyword>
<protein>
    <recommendedName>
        <fullName evidence="8">Zn(2)-C6 fungal-type domain-containing protein</fullName>
    </recommendedName>
</protein>
<organism evidence="9 10">
    <name type="scientific">Fusarium mangiferae</name>
    <name type="common">Mango malformation disease fungus</name>
    <dbReference type="NCBI Taxonomy" id="192010"/>
    <lineage>
        <taxon>Eukaryota</taxon>
        <taxon>Fungi</taxon>
        <taxon>Dikarya</taxon>
        <taxon>Ascomycota</taxon>
        <taxon>Pezizomycotina</taxon>
        <taxon>Sordariomycetes</taxon>
        <taxon>Hypocreomycetidae</taxon>
        <taxon>Hypocreales</taxon>
        <taxon>Nectriaceae</taxon>
        <taxon>Fusarium</taxon>
        <taxon>Fusarium fujikuroi species complex</taxon>
    </lineage>
</organism>
<dbReference type="RefSeq" id="XP_041685478.1">
    <property type="nucleotide sequence ID" value="XM_041835301.1"/>
</dbReference>
<dbReference type="GO" id="GO:0045944">
    <property type="term" value="P:positive regulation of transcription by RNA polymerase II"/>
    <property type="evidence" value="ECO:0007669"/>
    <property type="project" value="TreeGrafter"/>
</dbReference>
<evidence type="ECO:0000259" key="8">
    <source>
        <dbReference type="PROSITE" id="PS50048"/>
    </source>
</evidence>
<dbReference type="GO" id="GO:0005634">
    <property type="term" value="C:nucleus"/>
    <property type="evidence" value="ECO:0007669"/>
    <property type="project" value="UniProtKB-SubCell"/>
</dbReference>
<dbReference type="InterPro" id="IPR007219">
    <property type="entry name" value="XnlR_reg_dom"/>
</dbReference>
<dbReference type="Pfam" id="PF00172">
    <property type="entry name" value="Zn_clus"/>
    <property type="match status" value="1"/>
</dbReference>
<feature type="domain" description="Zn(2)-C6 fungal-type" evidence="8">
    <location>
        <begin position="631"/>
        <end position="661"/>
    </location>
</feature>
<evidence type="ECO:0000256" key="1">
    <source>
        <dbReference type="ARBA" id="ARBA00004123"/>
    </source>
</evidence>
<gene>
    <name evidence="9" type="ORF">FMAN_08412</name>
</gene>
<keyword evidence="10" id="KW-1185">Reference proteome</keyword>
<dbReference type="GO" id="GO:0006351">
    <property type="term" value="P:DNA-templated transcription"/>
    <property type="evidence" value="ECO:0007669"/>
    <property type="project" value="InterPro"/>
</dbReference>
<keyword evidence="6" id="KW-0804">Transcription</keyword>
<dbReference type="Gene3D" id="4.10.240.10">
    <property type="entry name" value="Zn(2)-C6 fungal-type DNA-binding domain"/>
    <property type="match status" value="1"/>
</dbReference>
<comment type="caution">
    <text evidence="9">The sequence shown here is derived from an EMBL/GenBank/DDBJ whole genome shotgun (WGS) entry which is preliminary data.</text>
</comment>
<dbReference type="SUPFAM" id="SSF57701">
    <property type="entry name" value="Zn2/Cys6 DNA-binding domain"/>
    <property type="match status" value="1"/>
</dbReference>
<dbReference type="SMART" id="SM00066">
    <property type="entry name" value="GAL4"/>
    <property type="match status" value="1"/>
</dbReference>
<dbReference type="GO" id="GO:0008270">
    <property type="term" value="F:zinc ion binding"/>
    <property type="evidence" value="ECO:0007669"/>
    <property type="project" value="InterPro"/>
</dbReference>
<dbReference type="GeneID" id="65087672"/>
<dbReference type="AlphaFoldDB" id="A0A1L7TU06"/>
<evidence type="ECO:0000256" key="3">
    <source>
        <dbReference type="ARBA" id="ARBA00022833"/>
    </source>
</evidence>
<dbReference type="InterPro" id="IPR001138">
    <property type="entry name" value="Zn2Cys6_DnaBD"/>
</dbReference>
<evidence type="ECO:0000256" key="7">
    <source>
        <dbReference type="ARBA" id="ARBA00023242"/>
    </source>
</evidence>